<organism evidence="2 3">
    <name type="scientific">Buttiauxella agrestis</name>
    <dbReference type="NCBI Taxonomy" id="82977"/>
    <lineage>
        <taxon>Bacteria</taxon>
        <taxon>Pseudomonadati</taxon>
        <taxon>Pseudomonadota</taxon>
        <taxon>Gammaproteobacteria</taxon>
        <taxon>Enterobacterales</taxon>
        <taxon>Enterobacteriaceae</taxon>
        <taxon>Buttiauxella</taxon>
    </lineage>
</organism>
<dbReference type="InterPro" id="IPR052345">
    <property type="entry name" value="Rad_response_metalloprotease"/>
</dbReference>
<protein>
    <submittedName>
        <fullName evidence="2">Transcriptional repressor DicA</fullName>
    </submittedName>
</protein>
<evidence type="ECO:0000313" key="3">
    <source>
        <dbReference type="Proteomes" id="UP000255528"/>
    </source>
</evidence>
<dbReference type="AlphaFoldDB" id="A0A381C6D2"/>
<dbReference type="EMBL" id="UIGI01000001">
    <property type="protein sequence ID" value="SUW63445.1"/>
    <property type="molecule type" value="Genomic_DNA"/>
</dbReference>
<feature type="domain" description="HTH cro/C1-type" evidence="1">
    <location>
        <begin position="16"/>
        <end position="70"/>
    </location>
</feature>
<dbReference type="InterPro" id="IPR010982">
    <property type="entry name" value="Lambda_DNA-bd_dom_sf"/>
</dbReference>
<dbReference type="PANTHER" id="PTHR43236">
    <property type="entry name" value="ANTITOXIN HIGA1"/>
    <property type="match status" value="1"/>
</dbReference>
<dbReference type="RefSeq" id="WP_115628171.1">
    <property type="nucleotide sequence ID" value="NZ_UIGI01000001.1"/>
</dbReference>
<dbReference type="Pfam" id="PF01381">
    <property type="entry name" value="HTH_3"/>
    <property type="match status" value="1"/>
</dbReference>
<dbReference type="Gene3D" id="1.10.260.40">
    <property type="entry name" value="lambda repressor-like DNA-binding domains"/>
    <property type="match status" value="1"/>
</dbReference>
<dbReference type="Proteomes" id="UP000255528">
    <property type="component" value="Unassembled WGS sequence"/>
</dbReference>
<reference evidence="2 3" key="1">
    <citation type="submission" date="2018-06" db="EMBL/GenBank/DDBJ databases">
        <authorList>
            <consortium name="Pathogen Informatics"/>
            <person name="Doyle S."/>
        </authorList>
    </citation>
    <scope>NUCLEOTIDE SEQUENCE [LARGE SCALE GENOMIC DNA]</scope>
    <source>
        <strain evidence="2 3">NCTC12119</strain>
    </source>
</reference>
<dbReference type="CDD" id="cd00093">
    <property type="entry name" value="HTH_XRE"/>
    <property type="match status" value="1"/>
</dbReference>
<evidence type="ECO:0000259" key="1">
    <source>
        <dbReference type="PROSITE" id="PS50943"/>
    </source>
</evidence>
<dbReference type="PANTHER" id="PTHR43236:SF2">
    <property type="entry name" value="BLL0069 PROTEIN"/>
    <property type="match status" value="1"/>
</dbReference>
<name>A0A381C6D2_9ENTR</name>
<accession>A0A381C6D2</accession>
<sequence length="139" mass="15818">MEVMKTGQHQNLSYRIQLLRDETGWNLSEIARRAMVSPQAVQQWAKGDTAPSGERLKRLASAAGKPEHWFFMAPNEVEPSTTYTVSKDKLDDKEIALLALFNQMPEAEKNRLIVHAKTTLKELDLLKDDVSSIIKNIRK</sequence>
<proteinExistence type="predicted"/>
<dbReference type="GO" id="GO:0003677">
    <property type="term" value="F:DNA binding"/>
    <property type="evidence" value="ECO:0007669"/>
    <property type="project" value="InterPro"/>
</dbReference>
<dbReference type="SMART" id="SM00530">
    <property type="entry name" value="HTH_XRE"/>
    <property type="match status" value="1"/>
</dbReference>
<evidence type="ECO:0000313" key="2">
    <source>
        <dbReference type="EMBL" id="SUW63445.1"/>
    </source>
</evidence>
<dbReference type="SUPFAM" id="SSF47413">
    <property type="entry name" value="lambda repressor-like DNA-binding domains"/>
    <property type="match status" value="1"/>
</dbReference>
<dbReference type="PROSITE" id="PS50943">
    <property type="entry name" value="HTH_CROC1"/>
    <property type="match status" value="1"/>
</dbReference>
<dbReference type="InterPro" id="IPR001387">
    <property type="entry name" value="Cro/C1-type_HTH"/>
</dbReference>
<gene>
    <name evidence="2" type="ORF">NCTC12119_01935</name>
</gene>